<accession>A0ABN2L9B8</accession>
<gene>
    <name evidence="1" type="ORF">GCM10009681_57230</name>
</gene>
<dbReference type="Proteomes" id="UP001500655">
    <property type="component" value="Unassembled WGS sequence"/>
</dbReference>
<dbReference type="RefSeq" id="WP_157854933.1">
    <property type="nucleotide sequence ID" value="NZ_BAAALS010000079.1"/>
</dbReference>
<evidence type="ECO:0008006" key="3">
    <source>
        <dbReference type="Google" id="ProtNLM"/>
    </source>
</evidence>
<protein>
    <recommendedName>
        <fullName evidence="3">Small CPxCG-related zinc finger protein</fullName>
    </recommendedName>
</protein>
<sequence>MAEPFVPVEPAPDECPECGTKAFELEHPTAERPFPAWMCTGCRWGTAAY</sequence>
<name>A0ABN2L9B8_9ACTN</name>
<comment type="caution">
    <text evidence="1">The sequence shown here is derived from an EMBL/GenBank/DDBJ whole genome shotgun (WGS) entry which is preliminary data.</text>
</comment>
<evidence type="ECO:0000313" key="1">
    <source>
        <dbReference type="EMBL" id="GAA1779471.1"/>
    </source>
</evidence>
<proteinExistence type="predicted"/>
<keyword evidence="2" id="KW-1185">Reference proteome</keyword>
<reference evidence="1 2" key="1">
    <citation type="journal article" date="2019" name="Int. J. Syst. Evol. Microbiol.">
        <title>The Global Catalogue of Microorganisms (GCM) 10K type strain sequencing project: providing services to taxonomists for standard genome sequencing and annotation.</title>
        <authorList>
            <consortium name="The Broad Institute Genomics Platform"/>
            <consortium name="The Broad Institute Genome Sequencing Center for Infectious Disease"/>
            <person name="Wu L."/>
            <person name="Ma J."/>
        </authorList>
    </citation>
    <scope>NUCLEOTIDE SEQUENCE [LARGE SCALE GENOMIC DNA]</scope>
    <source>
        <strain evidence="1 2">JCM 13249</strain>
    </source>
</reference>
<dbReference type="EMBL" id="BAAALS010000079">
    <property type="protein sequence ID" value="GAA1779471.1"/>
    <property type="molecule type" value="Genomic_DNA"/>
</dbReference>
<evidence type="ECO:0000313" key="2">
    <source>
        <dbReference type="Proteomes" id="UP001500655"/>
    </source>
</evidence>
<organism evidence="1 2">
    <name type="scientific">Luedemannella helvata</name>
    <dbReference type="NCBI Taxonomy" id="349315"/>
    <lineage>
        <taxon>Bacteria</taxon>
        <taxon>Bacillati</taxon>
        <taxon>Actinomycetota</taxon>
        <taxon>Actinomycetes</taxon>
        <taxon>Micromonosporales</taxon>
        <taxon>Micromonosporaceae</taxon>
        <taxon>Luedemannella</taxon>
    </lineage>
</organism>